<dbReference type="PROSITE" id="PS51192">
    <property type="entry name" value="HELICASE_ATP_BIND_1"/>
    <property type="match status" value="1"/>
</dbReference>
<evidence type="ECO:0000256" key="2">
    <source>
        <dbReference type="ARBA" id="ARBA00022741"/>
    </source>
</evidence>
<feature type="region of interest" description="Disordered" evidence="8">
    <location>
        <begin position="507"/>
        <end position="544"/>
    </location>
</feature>
<dbReference type="EMBL" id="UYJE01002758">
    <property type="protein sequence ID" value="VDI13419.1"/>
    <property type="molecule type" value="Genomic_DNA"/>
</dbReference>
<keyword evidence="3 7" id="KW-0863">Zinc-finger</keyword>
<dbReference type="Gene3D" id="3.40.50.10810">
    <property type="entry name" value="Tandem AAA-ATPase domain"/>
    <property type="match status" value="1"/>
</dbReference>
<evidence type="ECO:0000256" key="5">
    <source>
        <dbReference type="ARBA" id="ARBA00022833"/>
    </source>
</evidence>
<dbReference type="GO" id="GO:0008270">
    <property type="term" value="F:zinc ion binding"/>
    <property type="evidence" value="ECO:0007669"/>
    <property type="project" value="UniProtKB-KW"/>
</dbReference>
<dbReference type="GO" id="GO:0006281">
    <property type="term" value="P:DNA repair"/>
    <property type="evidence" value="ECO:0007669"/>
    <property type="project" value="TreeGrafter"/>
</dbReference>
<evidence type="ECO:0000256" key="4">
    <source>
        <dbReference type="ARBA" id="ARBA00022801"/>
    </source>
</evidence>
<dbReference type="AlphaFoldDB" id="A0A8B6D3B1"/>
<protein>
    <submittedName>
        <fullName evidence="11">SWI/SNF-related matrix-associated actin-dependent regulator of chromatin subfamily A3</fullName>
        <ecNumber evidence="11">3.6.4.-</ecNumber>
    </submittedName>
</protein>
<accession>A0A8B6D3B1</accession>
<sequence length="838" mass="93539">MSNLKMEEIKCTEHKQLCYLKTGTKAGPNYGVSFYVCPLSCGFFKQTQISSTKCPQHPDEIVDLQAIFFGKSSGEKRRYHRCHGRIAGQSWCGHNSEKKASVKPLGDHNHQNLEKQSTSDSMPPAHQKQTKTPPKQDNSKESPSDSIKSQTDKARSHSNSKAKSHDTETADDDIVDGVVNLSIIDDSDEADQNSFEKLKKSAQKDKSNTSKEEGMNQAMANLSTYDEEEFEDNPSDKSYDLKSNSSGSLPSPGFTDKDGKKSPRTDIAEKYSKYKIKKKSSLSPSQQDKEISNANYHENNTKHQSPNSDVNLPLSERIRLKSNESIKSSLSSCSSTSEDVNSPGRKSEVIDLISDSDEDESEKEAGLPEQPKRYQPPSQQQTASQQNQKSGSESIIKDAVQQAQDQRSQMKSSLPQQVTQNIVQGQKPHTQFIAPKPSALTSADMYNLQLDIDRRTDLQRQLERLKHVVATAKMSALPDKGEKLIRQVEDVDRALKAVSRKIDNTMQTMRSNKTGQDTGSNNNPAATQGAVSTNNTQQPADSSQYQTYKIVQPDEENIVVRRYRGTSASTQPISTTPVTQSTGIKQTRKIPKVKSSLTDAQNSQHGWYGGEKQQPAGGNLVSKKLVKSRATLVICPASLIHQWKTEIERRVKGSRLKVMLYHGPDRESDILRLADNDVVLTTYNLVAKEVGAADINAEDPAKDEDPDEEDKKDELSAVKHKSDSKMLRIAWDRIVLDEAHNIKNHKSLTAVAVCRLRAGFRWALTGTPIQNKLLDIFSLLRFLRCSPFDEYKLWKKQVERDNSGHSRLNVLVKCLLLRRTKNQVDKAGKPLVSFTNLA</sequence>
<dbReference type="GO" id="GO:0008094">
    <property type="term" value="F:ATP-dependent activity, acting on DNA"/>
    <property type="evidence" value="ECO:0007669"/>
    <property type="project" value="TreeGrafter"/>
</dbReference>
<evidence type="ECO:0000256" key="3">
    <source>
        <dbReference type="ARBA" id="ARBA00022771"/>
    </source>
</evidence>
<organism evidence="11 12">
    <name type="scientific">Mytilus galloprovincialis</name>
    <name type="common">Mediterranean mussel</name>
    <dbReference type="NCBI Taxonomy" id="29158"/>
    <lineage>
        <taxon>Eukaryota</taxon>
        <taxon>Metazoa</taxon>
        <taxon>Spiralia</taxon>
        <taxon>Lophotrochozoa</taxon>
        <taxon>Mollusca</taxon>
        <taxon>Bivalvia</taxon>
        <taxon>Autobranchia</taxon>
        <taxon>Pteriomorphia</taxon>
        <taxon>Mytilida</taxon>
        <taxon>Mytiloidea</taxon>
        <taxon>Mytilidae</taxon>
        <taxon>Mytilinae</taxon>
        <taxon>Mytilus</taxon>
    </lineage>
</organism>
<dbReference type="GO" id="GO:0016787">
    <property type="term" value="F:hydrolase activity"/>
    <property type="evidence" value="ECO:0007669"/>
    <property type="project" value="UniProtKB-KW"/>
</dbReference>
<feature type="domain" description="Helicase ATP-binding" evidence="9">
    <location>
        <begin position="627"/>
        <end position="786"/>
    </location>
</feature>
<feature type="compositionally biased region" description="Polar residues" evidence="8">
    <location>
        <begin position="292"/>
        <end position="310"/>
    </location>
</feature>
<keyword evidence="12" id="KW-1185">Reference proteome</keyword>
<feature type="region of interest" description="Disordered" evidence="8">
    <location>
        <begin position="696"/>
        <end position="717"/>
    </location>
</feature>
<feature type="compositionally biased region" description="Basic and acidic residues" evidence="8">
    <location>
        <begin position="194"/>
        <end position="214"/>
    </location>
</feature>
<feature type="region of interest" description="Disordered" evidence="8">
    <location>
        <begin position="97"/>
        <end position="394"/>
    </location>
</feature>
<keyword evidence="5" id="KW-0862">Zinc</keyword>
<dbReference type="OrthoDB" id="6144810at2759"/>
<feature type="domain" description="GRF-type" evidence="10">
    <location>
        <begin position="11"/>
        <end position="50"/>
    </location>
</feature>
<evidence type="ECO:0000256" key="7">
    <source>
        <dbReference type="PROSITE-ProRule" id="PRU01343"/>
    </source>
</evidence>
<feature type="compositionally biased region" description="Basic and acidic residues" evidence="8">
    <location>
        <begin position="97"/>
        <end position="113"/>
    </location>
</feature>
<dbReference type="InterPro" id="IPR038718">
    <property type="entry name" value="SNF2-like_sf"/>
</dbReference>
<evidence type="ECO:0000256" key="6">
    <source>
        <dbReference type="ARBA" id="ARBA00022840"/>
    </source>
</evidence>
<reference evidence="11" key="1">
    <citation type="submission" date="2018-11" db="EMBL/GenBank/DDBJ databases">
        <authorList>
            <person name="Alioto T."/>
            <person name="Alioto T."/>
        </authorList>
    </citation>
    <scope>NUCLEOTIDE SEQUENCE</scope>
</reference>
<dbReference type="PROSITE" id="PS51999">
    <property type="entry name" value="ZF_GRF"/>
    <property type="match status" value="1"/>
</dbReference>
<feature type="compositionally biased region" description="Acidic residues" evidence="8">
    <location>
        <begin position="701"/>
        <end position="711"/>
    </location>
</feature>
<evidence type="ECO:0000256" key="8">
    <source>
        <dbReference type="SAM" id="MobiDB-lite"/>
    </source>
</evidence>
<keyword evidence="2" id="KW-0547">Nucleotide-binding</keyword>
<gene>
    <name evidence="11" type="ORF">MGAL_10B007914</name>
</gene>
<dbReference type="InterPro" id="IPR027417">
    <property type="entry name" value="P-loop_NTPase"/>
</dbReference>
<feature type="compositionally biased region" description="Basic and acidic residues" evidence="8">
    <location>
        <begin position="255"/>
        <end position="272"/>
    </location>
</feature>
<feature type="compositionally biased region" description="Low complexity" evidence="8">
    <location>
        <begin position="375"/>
        <end position="388"/>
    </location>
</feature>
<dbReference type="PANTHER" id="PTHR45626">
    <property type="entry name" value="TRANSCRIPTION TERMINATION FACTOR 2-RELATED"/>
    <property type="match status" value="1"/>
</dbReference>
<evidence type="ECO:0000259" key="9">
    <source>
        <dbReference type="PROSITE" id="PS51192"/>
    </source>
</evidence>
<keyword evidence="1" id="KW-0479">Metal-binding</keyword>
<evidence type="ECO:0000313" key="12">
    <source>
        <dbReference type="Proteomes" id="UP000596742"/>
    </source>
</evidence>
<feature type="compositionally biased region" description="Polar residues" evidence="8">
    <location>
        <begin position="568"/>
        <end position="585"/>
    </location>
</feature>
<name>A0A8B6D3B1_MYTGA</name>
<evidence type="ECO:0000256" key="1">
    <source>
        <dbReference type="ARBA" id="ARBA00022723"/>
    </source>
</evidence>
<feature type="region of interest" description="Disordered" evidence="8">
    <location>
        <begin position="568"/>
        <end position="616"/>
    </location>
</feature>
<dbReference type="InterPro" id="IPR050628">
    <property type="entry name" value="SNF2_RAD54_helicase_TF"/>
</dbReference>
<proteinExistence type="predicted"/>
<dbReference type="Pfam" id="PF00176">
    <property type="entry name" value="SNF2-rel_dom"/>
    <property type="match status" value="1"/>
</dbReference>
<dbReference type="InterPro" id="IPR000330">
    <property type="entry name" value="SNF2_N"/>
</dbReference>
<evidence type="ECO:0000259" key="10">
    <source>
        <dbReference type="PROSITE" id="PS51999"/>
    </source>
</evidence>
<dbReference type="SUPFAM" id="SSF52540">
    <property type="entry name" value="P-loop containing nucleoside triphosphate hydrolases"/>
    <property type="match status" value="1"/>
</dbReference>
<dbReference type="Proteomes" id="UP000596742">
    <property type="component" value="Unassembled WGS sequence"/>
</dbReference>
<dbReference type="SMART" id="SM00487">
    <property type="entry name" value="DEXDc"/>
    <property type="match status" value="1"/>
</dbReference>
<evidence type="ECO:0000313" key="11">
    <source>
        <dbReference type="EMBL" id="VDI13419.1"/>
    </source>
</evidence>
<feature type="compositionally biased region" description="Basic and acidic residues" evidence="8">
    <location>
        <begin position="363"/>
        <end position="372"/>
    </location>
</feature>
<dbReference type="GO" id="GO:0005634">
    <property type="term" value="C:nucleus"/>
    <property type="evidence" value="ECO:0007669"/>
    <property type="project" value="TreeGrafter"/>
</dbReference>
<dbReference type="EC" id="3.6.4.-" evidence="11"/>
<keyword evidence="4 11" id="KW-0378">Hydrolase</keyword>
<feature type="compositionally biased region" description="Low complexity" evidence="8">
    <location>
        <begin position="325"/>
        <end position="337"/>
    </location>
</feature>
<dbReference type="Pfam" id="PF06839">
    <property type="entry name" value="Zn_ribbon_GRF"/>
    <property type="match status" value="1"/>
</dbReference>
<dbReference type="InterPro" id="IPR014001">
    <property type="entry name" value="Helicase_ATP-bd"/>
</dbReference>
<comment type="caution">
    <text evidence="11">The sequence shown here is derived from an EMBL/GenBank/DDBJ whole genome shotgun (WGS) entry which is preliminary data.</text>
</comment>
<keyword evidence="6" id="KW-0067">ATP-binding</keyword>
<feature type="compositionally biased region" description="Polar residues" evidence="8">
    <location>
        <begin position="595"/>
        <end position="605"/>
    </location>
</feature>
<dbReference type="GO" id="GO:0005524">
    <property type="term" value="F:ATP binding"/>
    <property type="evidence" value="ECO:0007669"/>
    <property type="project" value="UniProtKB-KW"/>
</dbReference>
<dbReference type="PANTHER" id="PTHR45626:SF50">
    <property type="entry name" value="TRANSCRIPTION TERMINATION FACTOR 2"/>
    <property type="match status" value="1"/>
</dbReference>
<dbReference type="InterPro" id="IPR010666">
    <property type="entry name" value="Znf_GRF"/>
</dbReference>